<gene>
    <name evidence="2" type="primary">CDCA7L</name>
</gene>
<reference evidence="2" key="2">
    <citation type="submission" date="2016-06" db="EMBL/GenBank/DDBJ databases">
        <title>The genome of a short-lived fish provides insights into sex chromosome evolution and the genetic control of aging.</title>
        <authorList>
            <person name="Reichwald K."/>
            <person name="Felder M."/>
            <person name="Petzold A."/>
            <person name="Koch P."/>
            <person name="Groth M."/>
            <person name="Platzer M."/>
        </authorList>
    </citation>
    <scope>NUCLEOTIDE SEQUENCE</scope>
    <source>
        <tissue evidence="2">Brain</tissue>
    </source>
</reference>
<name>A0A1A7XGQ3_9TELE</name>
<reference evidence="2" key="1">
    <citation type="submission" date="2016-05" db="EMBL/GenBank/DDBJ databases">
        <authorList>
            <person name="Lavstsen T."/>
            <person name="Jespersen J.S."/>
        </authorList>
    </citation>
    <scope>NUCLEOTIDE SEQUENCE</scope>
    <source>
        <tissue evidence="2">Brain</tissue>
    </source>
</reference>
<dbReference type="GO" id="GO:0051301">
    <property type="term" value="P:cell division"/>
    <property type="evidence" value="ECO:0007669"/>
    <property type="project" value="UniProtKB-KW"/>
</dbReference>
<accession>A0A1A7XGQ3</accession>
<organism evidence="2">
    <name type="scientific">Iconisemion striatum</name>
    <dbReference type="NCBI Taxonomy" id="60296"/>
    <lineage>
        <taxon>Eukaryota</taxon>
        <taxon>Metazoa</taxon>
        <taxon>Chordata</taxon>
        <taxon>Craniata</taxon>
        <taxon>Vertebrata</taxon>
        <taxon>Euteleostomi</taxon>
        <taxon>Actinopterygii</taxon>
        <taxon>Neopterygii</taxon>
        <taxon>Teleostei</taxon>
        <taxon>Neoteleostei</taxon>
        <taxon>Acanthomorphata</taxon>
        <taxon>Ovalentaria</taxon>
        <taxon>Atherinomorphae</taxon>
        <taxon>Cyprinodontiformes</taxon>
        <taxon>Nothobranchiidae</taxon>
        <taxon>Iconisemion</taxon>
    </lineage>
</organism>
<feature type="compositionally biased region" description="Basic and acidic residues" evidence="1">
    <location>
        <begin position="94"/>
        <end position="108"/>
    </location>
</feature>
<keyword evidence="2" id="KW-0131">Cell cycle</keyword>
<feature type="compositionally biased region" description="Acidic residues" evidence="1">
    <location>
        <begin position="27"/>
        <end position="36"/>
    </location>
</feature>
<dbReference type="AlphaFoldDB" id="A0A1A7XGQ3"/>
<dbReference type="EMBL" id="HADW01015604">
    <property type="protein sequence ID" value="SBP17004.1"/>
    <property type="molecule type" value="Transcribed_RNA"/>
</dbReference>
<evidence type="ECO:0000313" key="2">
    <source>
        <dbReference type="EMBL" id="SBP17004.1"/>
    </source>
</evidence>
<feature type="non-terminal residue" evidence="2">
    <location>
        <position position="143"/>
    </location>
</feature>
<sequence length="143" mass="16591">MTLTAKAPTFKSKFITAELAHLFSQSDSEEEFEGFSEEYRGCLEETKKVDSEEDSDQDTGFYSDGEEPHPPKRRSLLVALRFPIRRPSNPKRKAKDEVKMTIKDDPRPLRGRGRRMMKQDENEEEDEGEVLSHSLTKRDKNIQ</sequence>
<feature type="compositionally biased region" description="Basic and acidic residues" evidence="1">
    <location>
        <begin position="37"/>
        <end position="50"/>
    </location>
</feature>
<feature type="region of interest" description="Disordered" evidence="1">
    <location>
        <begin position="24"/>
        <end position="143"/>
    </location>
</feature>
<evidence type="ECO:0000256" key="1">
    <source>
        <dbReference type="SAM" id="MobiDB-lite"/>
    </source>
</evidence>
<keyword evidence="2" id="KW-0132">Cell division</keyword>
<protein>
    <submittedName>
        <fullName evidence="2">Cell division cycle associated 7-like</fullName>
    </submittedName>
</protein>
<proteinExistence type="predicted"/>